<dbReference type="InterPro" id="IPR002139">
    <property type="entry name" value="Ribo/fructo_kinase"/>
</dbReference>
<feature type="binding site" evidence="9">
    <location>
        <position position="137"/>
    </location>
    <ligand>
        <name>substrate</name>
    </ligand>
</feature>
<comment type="function">
    <text evidence="9">Catalyzes the phosphorylation of ribose at O-5 in a reaction requiring ATP and magnesium. The resulting D-ribose-5-phosphate can then be used either for sythesis of nucleotides, histidine, and tryptophan, or as a component of the pentose phosphate pathway.</text>
</comment>
<dbReference type="PANTHER" id="PTHR10584">
    <property type="entry name" value="SUGAR KINASE"/>
    <property type="match status" value="1"/>
</dbReference>
<dbReference type="OrthoDB" id="9775849at2"/>
<evidence type="ECO:0000256" key="2">
    <source>
        <dbReference type="ARBA" id="ARBA00022723"/>
    </source>
</evidence>
<dbReference type="InterPro" id="IPR029056">
    <property type="entry name" value="Ribokinase-like"/>
</dbReference>
<feature type="binding site" evidence="9">
    <location>
        <position position="240"/>
    </location>
    <ligand>
        <name>K(+)</name>
        <dbReference type="ChEBI" id="CHEBI:29103"/>
    </ligand>
</feature>
<keyword evidence="6 9" id="KW-0460">Magnesium</keyword>
<keyword evidence="9" id="KW-0963">Cytoplasm</keyword>
<keyword evidence="8 9" id="KW-0119">Carbohydrate metabolism</keyword>
<dbReference type="AlphaFoldDB" id="A0A2M8Z9E8"/>
<dbReference type="CDD" id="cd01174">
    <property type="entry name" value="ribokinase"/>
    <property type="match status" value="1"/>
</dbReference>
<keyword evidence="5 9" id="KW-0067">ATP-binding</keyword>
<dbReference type="Gene3D" id="3.40.1190.20">
    <property type="match status" value="1"/>
</dbReference>
<dbReference type="InterPro" id="IPR011877">
    <property type="entry name" value="Ribokinase"/>
</dbReference>
<comment type="similarity">
    <text evidence="9">Belongs to the carbohydrate kinase PfkB family. Ribokinase subfamily.</text>
</comment>
<feature type="binding site" evidence="9">
    <location>
        <position position="246"/>
    </location>
    <ligand>
        <name>substrate</name>
    </ligand>
</feature>
<keyword evidence="3 9" id="KW-0547">Nucleotide-binding</keyword>
<organism evidence="11 12">
    <name type="scientific">[Clostridium] celerecrescens 18A</name>
    <dbReference type="NCBI Taxonomy" id="1286362"/>
    <lineage>
        <taxon>Bacteria</taxon>
        <taxon>Bacillati</taxon>
        <taxon>Bacillota</taxon>
        <taxon>Clostridia</taxon>
        <taxon>Lachnospirales</taxon>
        <taxon>Lachnospiraceae</taxon>
        <taxon>Lacrimispora</taxon>
    </lineage>
</organism>
<feature type="binding site" evidence="9">
    <location>
        <position position="281"/>
    </location>
    <ligand>
        <name>K(+)</name>
        <dbReference type="ChEBI" id="CHEBI:29103"/>
    </ligand>
</feature>
<dbReference type="UniPathway" id="UPA00916">
    <property type="reaction ID" value="UER00889"/>
</dbReference>
<dbReference type="Proteomes" id="UP000231092">
    <property type="component" value="Unassembled WGS sequence"/>
</dbReference>
<comment type="caution">
    <text evidence="9">Lacks conserved residue(s) required for the propagation of feature annotation.</text>
</comment>
<dbReference type="EC" id="2.7.1.15" evidence="9"/>
<protein>
    <recommendedName>
        <fullName evidence="9">Ribokinase</fullName>
        <shortName evidence="9">RK</shortName>
        <ecNumber evidence="9">2.7.1.15</ecNumber>
    </recommendedName>
</protein>
<accession>A0A2M8Z9E8</accession>
<evidence type="ECO:0000313" key="11">
    <source>
        <dbReference type="EMBL" id="PJJ30056.1"/>
    </source>
</evidence>
<evidence type="ECO:0000256" key="4">
    <source>
        <dbReference type="ARBA" id="ARBA00022777"/>
    </source>
</evidence>
<dbReference type="GO" id="GO:0019303">
    <property type="term" value="P:D-ribose catabolic process"/>
    <property type="evidence" value="ECO:0007669"/>
    <property type="project" value="UniProtKB-UniRule"/>
</dbReference>
<feature type="binding site" evidence="9">
    <location>
        <begin position="38"/>
        <end position="42"/>
    </location>
    <ligand>
        <name>substrate</name>
    </ligand>
</feature>
<dbReference type="GO" id="GO:0005737">
    <property type="term" value="C:cytoplasm"/>
    <property type="evidence" value="ECO:0007669"/>
    <property type="project" value="UniProtKB-SubCell"/>
</dbReference>
<proteinExistence type="inferred from homology"/>
<dbReference type="GO" id="GO:0005524">
    <property type="term" value="F:ATP binding"/>
    <property type="evidence" value="ECO:0007669"/>
    <property type="project" value="UniProtKB-UniRule"/>
</dbReference>
<dbReference type="Pfam" id="PF00294">
    <property type="entry name" value="PfkB"/>
    <property type="match status" value="1"/>
</dbReference>
<name>A0A2M8Z9E8_9FIRM</name>
<evidence type="ECO:0000259" key="10">
    <source>
        <dbReference type="Pfam" id="PF00294"/>
    </source>
</evidence>
<dbReference type="GO" id="GO:0004747">
    <property type="term" value="F:ribokinase activity"/>
    <property type="evidence" value="ECO:0007669"/>
    <property type="project" value="UniProtKB-UniRule"/>
</dbReference>
<comment type="cofactor">
    <cofactor evidence="9">
        <name>Mg(2+)</name>
        <dbReference type="ChEBI" id="CHEBI:18420"/>
    </cofactor>
    <text evidence="9">Requires a divalent cation, most likely magnesium in vivo, as an electrophilic catalyst to aid phosphoryl group transfer. It is the chelate of the metal and the nucleotide that is the actual substrate.</text>
</comment>
<reference evidence="11 12" key="1">
    <citation type="submission" date="2017-11" db="EMBL/GenBank/DDBJ databases">
        <title>Understudied soil microbes with underappreciated capabilities: Untangling the Clostridium saccharolyticum group.</title>
        <authorList>
            <person name="Leschine S."/>
        </authorList>
    </citation>
    <scope>NUCLEOTIDE SEQUENCE [LARGE SCALE GENOMIC DNA]</scope>
    <source>
        <strain evidence="11 12">18A</strain>
    </source>
</reference>
<dbReference type="HAMAP" id="MF_01987">
    <property type="entry name" value="Ribokinase"/>
    <property type="match status" value="1"/>
</dbReference>
<feature type="binding site" evidence="9">
    <location>
        <position position="242"/>
    </location>
    <ligand>
        <name>K(+)</name>
        <dbReference type="ChEBI" id="CHEBI:29103"/>
    </ligand>
</feature>
<feature type="domain" description="Carbohydrate kinase PfkB" evidence="10">
    <location>
        <begin position="3"/>
        <end position="288"/>
    </location>
</feature>
<keyword evidence="2 9" id="KW-0479">Metal-binding</keyword>
<comment type="activity regulation">
    <text evidence="9">Activated by a monovalent cation that binds near, but not in, the active site. The most likely occupant of the site in vivo is potassium. Ion binding induces a conformational change that may alter substrate affinity.</text>
</comment>
<comment type="subcellular location">
    <subcellularLocation>
        <location evidence="9">Cytoplasm</location>
    </subcellularLocation>
</comment>
<evidence type="ECO:0000313" key="12">
    <source>
        <dbReference type="Proteomes" id="UP000231092"/>
    </source>
</evidence>
<feature type="binding site" evidence="9">
    <location>
        <begin position="245"/>
        <end position="246"/>
    </location>
    <ligand>
        <name>ATP</name>
        <dbReference type="ChEBI" id="CHEBI:30616"/>
    </ligand>
</feature>
<feature type="binding site" evidence="9">
    <location>
        <position position="276"/>
    </location>
    <ligand>
        <name>K(+)</name>
        <dbReference type="ChEBI" id="CHEBI:29103"/>
    </ligand>
</feature>
<comment type="subunit">
    <text evidence="9">Homodimer.</text>
</comment>
<dbReference type="EMBL" id="PGET01000001">
    <property type="protein sequence ID" value="PJJ30056.1"/>
    <property type="molecule type" value="Genomic_DNA"/>
</dbReference>
<comment type="pathway">
    <text evidence="9">Carbohydrate metabolism; D-ribose degradation; D-ribose 5-phosphate from beta-D-ribopyranose: step 2/2.</text>
</comment>
<dbReference type="SUPFAM" id="SSF53613">
    <property type="entry name" value="Ribokinase-like"/>
    <property type="match status" value="1"/>
</dbReference>
<evidence type="ECO:0000256" key="5">
    <source>
        <dbReference type="ARBA" id="ARBA00022840"/>
    </source>
</evidence>
<dbReference type="PANTHER" id="PTHR10584:SF166">
    <property type="entry name" value="RIBOKINASE"/>
    <property type="match status" value="1"/>
</dbReference>
<evidence type="ECO:0000256" key="8">
    <source>
        <dbReference type="ARBA" id="ARBA00023277"/>
    </source>
</evidence>
<evidence type="ECO:0000256" key="9">
    <source>
        <dbReference type="HAMAP-Rule" id="MF_01987"/>
    </source>
</evidence>
<feature type="binding site" evidence="9">
    <location>
        <position position="285"/>
    </location>
    <ligand>
        <name>K(+)</name>
        <dbReference type="ChEBI" id="CHEBI:29103"/>
    </ligand>
</feature>
<evidence type="ECO:0000256" key="1">
    <source>
        <dbReference type="ARBA" id="ARBA00022679"/>
    </source>
</evidence>
<gene>
    <name evidence="9" type="primary">rbsK</name>
    <name evidence="11" type="ORF">H171_3625</name>
</gene>
<comment type="caution">
    <text evidence="11">The sequence shown here is derived from an EMBL/GenBank/DDBJ whole genome shotgun (WGS) entry which is preliminary data.</text>
</comment>
<evidence type="ECO:0000256" key="6">
    <source>
        <dbReference type="ARBA" id="ARBA00022842"/>
    </source>
</evidence>
<keyword evidence="1 9" id="KW-0808">Transferase</keyword>
<dbReference type="GO" id="GO:0046872">
    <property type="term" value="F:metal ion binding"/>
    <property type="evidence" value="ECO:0007669"/>
    <property type="project" value="UniProtKB-KW"/>
</dbReference>
<evidence type="ECO:0000256" key="3">
    <source>
        <dbReference type="ARBA" id="ARBA00022741"/>
    </source>
</evidence>
<feature type="active site" description="Proton acceptor" evidence="9">
    <location>
        <position position="246"/>
    </location>
</feature>
<keyword evidence="4 9" id="KW-0418">Kinase</keyword>
<comment type="catalytic activity">
    <reaction evidence="9">
        <text>D-ribose + ATP = D-ribose 5-phosphate + ADP + H(+)</text>
        <dbReference type="Rhea" id="RHEA:13697"/>
        <dbReference type="ChEBI" id="CHEBI:15378"/>
        <dbReference type="ChEBI" id="CHEBI:30616"/>
        <dbReference type="ChEBI" id="CHEBI:47013"/>
        <dbReference type="ChEBI" id="CHEBI:78346"/>
        <dbReference type="ChEBI" id="CHEBI:456216"/>
        <dbReference type="EC" id="2.7.1.15"/>
    </reaction>
</comment>
<feature type="binding site" evidence="9">
    <location>
        <begin position="214"/>
        <end position="219"/>
    </location>
    <ligand>
        <name>ATP</name>
        <dbReference type="ChEBI" id="CHEBI:30616"/>
    </ligand>
</feature>
<dbReference type="PRINTS" id="PR00990">
    <property type="entry name" value="RIBOKINASE"/>
</dbReference>
<feature type="binding site" evidence="9">
    <location>
        <begin position="10"/>
        <end position="12"/>
    </location>
    <ligand>
        <name>substrate</name>
    </ligand>
</feature>
<sequence length="303" mass="32838">MKLLNFGSMNIDYVYKVEHFVRKGETISSESLNVFGGGKGLNQSIALARAGEQVYHAGAIGSEGEFLLEILSRAGVDTGCITILDEVQTGHAIIQNDSEGDNCIILFGGANQMIGKEQVEQVLSGFCAGDFIVLQNEISELEYIISRAHERGMTIVLNPSPMDHKVLELPLNLVNYFLVNEAEAASLAETSGESDEAVLVKLAAKFPDAKVVMTLGEKGSFYWDGQQIYRQEAVRAEAVDTTAAGDTYSGYFISGIMKDEKIEDVLHRASVASAIAVTRPGAAASIPERKEVEEVIKNKKEGR</sequence>
<keyword evidence="7 9" id="KW-0630">Potassium</keyword>
<feature type="binding site" evidence="9">
    <location>
        <position position="279"/>
    </location>
    <ligand>
        <name>K(+)</name>
        <dbReference type="ChEBI" id="CHEBI:29103"/>
    </ligand>
</feature>
<dbReference type="InterPro" id="IPR011611">
    <property type="entry name" value="PfkB_dom"/>
</dbReference>
<evidence type="ECO:0000256" key="7">
    <source>
        <dbReference type="ARBA" id="ARBA00022958"/>
    </source>
</evidence>
<dbReference type="RefSeq" id="WP_100306356.1">
    <property type="nucleotide sequence ID" value="NZ_PGET01000001.1"/>
</dbReference>
<feature type="binding site" evidence="9">
    <location>
        <position position="180"/>
    </location>
    <ligand>
        <name>ATP</name>
        <dbReference type="ChEBI" id="CHEBI:30616"/>
    </ligand>
</feature>